<evidence type="ECO:0000256" key="2">
    <source>
        <dbReference type="ARBA" id="ARBA00022694"/>
    </source>
</evidence>
<dbReference type="GO" id="GO:0008033">
    <property type="term" value="P:tRNA processing"/>
    <property type="evidence" value="ECO:0007669"/>
    <property type="project" value="UniProtKB-KW"/>
</dbReference>
<dbReference type="Gene3D" id="3.30.70.3250">
    <property type="entry name" value="Ribonuclease P, Pop5 subunit"/>
    <property type="match status" value="1"/>
</dbReference>
<dbReference type="GO" id="GO:1902555">
    <property type="term" value="C:endoribonuclease complex"/>
    <property type="evidence" value="ECO:0007669"/>
    <property type="project" value="UniProtKB-ARBA"/>
</dbReference>
<comment type="caution">
    <text evidence="5">The sequence shown here is derived from an EMBL/GenBank/DDBJ whole genome shotgun (WGS) entry which is preliminary data.</text>
</comment>
<evidence type="ECO:0000256" key="3">
    <source>
        <dbReference type="ARBA" id="ARBA00022729"/>
    </source>
</evidence>
<accession>A0A8H7BF35</accession>
<dbReference type="SUPFAM" id="SSF160350">
    <property type="entry name" value="Rnp2-like"/>
    <property type="match status" value="1"/>
</dbReference>
<dbReference type="EMBL" id="JABAYA010000228">
    <property type="protein sequence ID" value="KAF7721882.1"/>
    <property type="molecule type" value="Genomic_DNA"/>
</dbReference>
<dbReference type="OrthoDB" id="447314at2759"/>
<name>A0A8H7BF35_9FUNG</name>
<feature type="domain" description="Ribonucleases P/MRP subunit Pop8-like" evidence="4">
    <location>
        <begin position="102"/>
        <end position="159"/>
    </location>
</feature>
<protein>
    <recommendedName>
        <fullName evidence="4">Ribonucleases P/MRP subunit Pop8-like domain-containing protein</fullName>
    </recommendedName>
</protein>
<proteinExistence type="inferred from homology"/>
<keyword evidence="2" id="KW-0819">tRNA processing</keyword>
<dbReference type="PANTHER" id="PTHR28023">
    <property type="entry name" value="UPF0357 PROTEIN YCL012C"/>
    <property type="match status" value="1"/>
</dbReference>
<reference evidence="5" key="1">
    <citation type="submission" date="2020-01" db="EMBL/GenBank/DDBJ databases">
        <title>Genome Sequencing of Three Apophysomyces-Like Fungal Strains Confirms a Novel Fungal Genus in the Mucoromycota with divergent Burkholderia-like Endosymbiotic Bacteria.</title>
        <authorList>
            <person name="Stajich J.E."/>
            <person name="Macias A.M."/>
            <person name="Carter-House D."/>
            <person name="Lovett B."/>
            <person name="Kasson L.R."/>
            <person name="Berry K."/>
            <person name="Grigoriev I."/>
            <person name="Chang Y."/>
            <person name="Spatafora J."/>
            <person name="Kasson M.T."/>
        </authorList>
    </citation>
    <scope>NUCLEOTIDE SEQUENCE</scope>
    <source>
        <strain evidence="5">NRRL A-21654</strain>
    </source>
</reference>
<dbReference type="Pfam" id="PF20976">
    <property type="entry name" value="Pop8"/>
    <property type="match status" value="1"/>
</dbReference>
<evidence type="ECO:0000256" key="1">
    <source>
        <dbReference type="ARBA" id="ARBA00008325"/>
    </source>
</evidence>
<organism evidence="5 6">
    <name type="scientific">Apophysomyces ossiformis</name>
    <dbReference type="NCBI Taxonomy" id="679940"/>
    <lineage>
        <taxon>Eukaryota</taxon>
        <taxon>Fungi</taxon>
        <taxon>Fungi incertae sedis</taxon>
        <taxon>Mucoromycota</taxon>
        <taxon>Mucoromycotina</taxon>
        <taxon>Mucoromycetes</taxon>
        <taxon>Mucorales</taxon>
        <taxon>Mucorineae</taxon>
        <taxon>Mucoraceae</taxon>
        <taxon>Apophysomyces</taxon>
    </lineage>
</organism>
<dbReference type="GO" id="GO:1990904">
    <property type="term" value="C:ribonucleoprotein complex"/>
    <property type="evidence" value="ECO:0007669"/>
    <property type="project" value="UniProtKB-ARBA"/>
</dbReference>
<sequence>MLGYHLLPTNEGSFEVDIEDGLTSSNFDLHSNLDENDHRAGLKDKEEILKIMKKQNVSFDEARLIRQQRLLKKNNVDPTTGLPMDPKFVSFGSWSEVDLDVSITDISFRMSIQQALQANFGLVGASIAVDVLDWDEANHIGIIKVPQSELVTVWSALSMHQFLIAGQPCAFDILDSSAHLISLADHSRTGR</sequence>
<dbReference type="InterPro" id="IPR018559">
    <property type="entry name" value="DUF2015"/>
</dbReference>
<dbReference type="Pfam" id="PF09435">
    <property type="entry name" value="DUF2015"/>
    <property type="match status" value="1"/>
</dbReference>
<evidence type="ECO:0000313" key="6">
    <source>
        <dbReference type="Proteomes" id="UP000605846"/>
    </source>
</evidence>
<gene>
    <name evidence="5" type="ORF">EC973_003978</name>
</gene>
<evidence type="ECO:0000259" key="4">
    <source>
        <dbReference type="Pfam" id="PF20976"/>
    </source>
</evidence>
<comment type="similarity">
    <text evidence="1">Belongs to the UPF0357 family.</text>
</comment>
<keyword evidence="3" id="KW-0732">Signal</keyword>
<dbReference type="AlphaFoldDB" id="A0A8H7BF35"/>
<dbReference type="Proteomes" id="UP000605846">
    <property type="component" value="Unassembled WGS sequence"/>
</dbReference>
<dbReference type="PANTHER" id="PTHR28023:SF1">
    <property type="entry name" value="UPF0357 PROTEIN YCL012C"/>
    <property type="match status" value="1"/>
</dbReference>
<evidence type="ECO:0000313" key="5">
    <source>
        <dbReference type="EMBL" id="KAF7721882.1"/>
    </source>
</evidence>
<dbReference type="InterPro" id="IPR038085">
    <property type="entry name" value="Rnp2-like_sf"/>
</dbReference>
<dbReference type="InterPro" id="IPR049128">
    <property type="entry name" value="Pop8-like_dom"/>
</dbReference>
<keyword evidence="6" id="KW-1185">Reference proteome</keyword>